<dbReference type="SMART" id="SM00256">
    <property type="entry name" value="FBOX"/>
    <property type="match status" value="1"/>
</dbReference>
<dbReference type="InterPro" id="IPR001810">
    <property type="entry name" value="F-box_dom"/>
</dbReference>
<dbReference type="SUPFAM" id="SSF81383">
    <property type="entry name" value="F-box domain"/>
    <property type="match status" value="1"/>
</dbReference>
<name>A0A4V3WJB2_CAMSN</name>
<comment type="caution">
    <text evidence="2">The sequence shown here is derived from an EMBL/GenBank/DDBJ whole genome shotgun (WGS) entry which is preliminary data.</text>
</comment>
<reference evidence="2 3" key="1">
    <citation type="journal article" date="2018" name="Proc. Natl. Acad. Sci. U.S.A.">
        <title>Draft genome sequence of Camellia sinensis var. sinensis provides insights into the evolution of the tea genome and tea quality.</title>
        <authorList>
            <person name="Wei C."/>
            <person name="Yang H."/>
            <person name="Wang S."/>
            <person name="Zhao J."/>
            <person name="Liu C."/>
            <person name="Gao L."/>
            <person name="Xia E."/>
            <person name="Lu Y."/>
            <person name="Tai Y."/>
            <person name="She G."/>
            <person name="Sun J."/>
            <person name="Cao H."/>
            <person name="Tong W."/>
            <person name="Gao Q."/>
            <person name="Li Y."/>
            <person name="Deng W."/>
            <person name="Jiang X."/>
            <person name="Wang W."/>
            <person name="Chen Q."/>
            <person name="Zhang S."/>
            <person name="Li H."/>
            <person name="Wu J."/>
            <person name="Wang P."/>
            <person name="Li P."/>
            <person name="Shi C."/>
            <person name="Zheng F."/>
            <person name="Jian J."/>
            <person name="Huang B."/>
            <person name="Shan D."/>
            <person name="Shi M."/>
            <person name="Fang C."/>
            <person name="Yue Y."/>
            <person name="Li F."/>
            <person name="Li D."/>
            <person name="Wei S."/>
            <person name="Han B."/>
            <person name="Jiang C."/>
            <person name="Yin Y."/>
            <person name="Xia T."/>
            <person name="Zhang Z."/>
            <person name="Bennetzen J.L."/>
            <person name="Zhao S."/>
            <person name="Wan X."/>
        </authorList>
    </citation>
    <scope>NUCLEOTIDE SEQUENCE [LARGE SCALE GENOMIC DNA]</scope>
    <source>
        <strain evidence="3">cv. Shuchazao</strain>
        <tissue evidence="2">Leaf</tissue>
    </source>
</reference>
<dbReference type="InterPro" id="IPR050796">
    <property type="entry name" value="SCF_F-box_component"/>
</dbReference>
<dbReference type="InterPro" id="IPR036047">
    <property type="entry name" value="F-box-like_dom_sf"/>
</dbReference>
<evidence type="ECO:0000259" key="1">
    <source>
        <dbReference type="PROSITE" id="PS50181"/>
    </source>
</evidence>
<proteinExistence type="predicted"/>
<dbReference type="EMBL" id="SDRB02013061">
    <property type="protein sequence ID" value="THF96056.1"/>
    <property type="molecule type" value="Genomic_DNA"/>
</dbReference>
<dbReference type="Gene3D" id="2.120.10.80">
    <property type="entry name" value="Kelch-type beta propeller"/>
    <property type="match status" value="1"/>
</dbReference>
<dbReference type="InterPro" id="IPR015915">
    <property type="entry name" value="Kelch-typ_b-propeller"/>
</dbReference>
<evidence type="ECO:0000313" key="3">
    <source>
        <dbReference type="Proteomes" id="UP000306102"/>
    </source>
</evidence>
<feature type="domain" description="F-box" evidence="1">
    <location>
        <begin position="29"/>
        <end position="75"/>
    </location>
</feature>
<evidence type="ECO:0000313" key="2">
    <source>
        <dbReference type="EMBL" id="THF96056.1"/>
    </source>
</evidence>
<dbReference type="Pfam" id="PF00646">
    <property type="entry name" value="F-box"/>
    <property type="match status" value="1"/>
</dbReference>
<organism evidence="2 3">
    <name type="scientific">Camellia sinensis var. sinensis</name>
    <name type="common">China tea</name>
    <dbReference type="NCBI Taxonomy" id="542762"/>
    <lineage>
        <taxon>Eukaryota</taxon>
        <taxon>Viridiplantae</taxon>
        <taxon>Streptophyta</taxon>
        <taxon>Embryophyta</taxon>
        <taxon>Tracheophyta</taxon>
        <taxon>Spermatophyta</taxon>
        <taxon>Magnoliopsida</taxon>
        <taxon>eudicotyledons</taxon>
        <taxon>Gunneridae</taxon>
        <taxon>Pentapetalae</taxon>
        <taxon>asterids</taxon>
        <taxon>Ericales</taxon>
        <taxon>Theaceae</taxon>
        <taxon>Camellia</taxon>
    </lineage>
</organism>
<gene>
    <name evidence="2" type="ORF">TEA_023704</name>
</gene>
<dbReference type="InterPro" id="IPR017451">
    <property type="entry name" value="F-box-assoc_interact_dom"/>
</dbReference>
<dbReference type="InterPro" id="IPR006527">
    <property type="entry name" value="F-box-assoc_dom_typ1"/>
</dbReference>
<accession>A0A4V3WJB2</accession>
<dbReference type="Pfam" id="PF07734">
    <property type="entry name" value="FBA_1"/>
    <property type="match status" value="1"/>
</dbReference>
<dbReference type="PANTHER" id="PTHR31672">
    <property type="entry name" value="BNACNNG10540D PROTEIN"/>
    <property type="match status" value="1"/>
</dbReference>
<sequence length="398" mass="44470">MAIESELTYRETKRIKTTHQSPIPAEEDSQPLPNLPHEIIVEFLSRLPVKSLLQFRSVCKSWLSLISNPQFVKTHLSIASKIDDCTNQRLLLSSICPHFDLKSCSLYSVLYEQSDNAVELDYPLKDPHHSVWIVGSCNGLVCIAIEEDSIFLWNPSTRKSKKLPNSGIRMRYGCFIIYGFGYDESIDDYKVVGIFCVFGSGGSYENEVKVYALRTDSWRRIQDFPCGIPLDDSGKFANGALHWAASGDTGSSHSWVIVSLDLAKETYGEVVQPNYGDGGFDLTLGVLKGCLCVLCNFQGTRADVWVMNEYGIRESWIKLFAIPYVTDPGNYEYSPPLCISKNGEILLEFGSGLVLFNPKDGTFRNAAIHNLCACLEADIYVESLVSPNPDNVLRGQQQ</sequence>
<protein>
    <recommendedName>
        <fullName evidence="1">F-box domain-containing protein</fullName>
    </recommendedName>
</protein>
<dbReference type="Gene3D" id="1.20.1280.50">
    <property type="match status" value="1"/>
</dbReference>
<keyword evidence="3" id="KW-1185">Reference proteome</keyword>
<dbReference type="PANTHER" id="PTHR31672:SF13">
    <property type="entry name" value="F-BOX PROTEIN CPR30-LIKE"/>
    <property type="match status" value="1"/>
</dbReference>
<dbReference type="SUPFAM" id="SSF50965">
    <property type="entry name" value="Galactose oxidase, central domain"/>
    <property type="match status" value="1"/>
</dbReference>
<dbReference type="Proteomes" id="UP000306102">
    <property type="component" value="Unassembled WGS sequence"/>
</dbReference>
<dbReference type="PROSITE" id="PS50181">
    <property type="entry name" value="FBOX"/>
    <property type="match status" value="1"/>
</dbReference>
<dbReference type="AlphaFoldDB" id="A0A4V3WJB2"/>
<dbReference type="CDD" id="cd22157">
    <property type="entry name" value="F-box_AtFBW1-like"/>
    <property type="match status" value="1"/>
</dbReference>
<dbReference type="NCBIfam" id="TIGR01640">
    <property type="entry name" value="F_box_assoc_1"/>
    <property type="match status" value="1"/>
</dbReference>
<dbReference type="InterPro" id="IPR011043">
    <property type="entry name" value="Gal_Oxase/kelch_b-propeller"/>
</dbReference>